<dbReference type="PANTHER" id="PTHR42806:SF1">
    <property type="entry name" value="GLYCINE DEHYDROGENASE (DECARBOXYLATING)"/>
    <property type="match status" value="1"/>
</dbReference>
<name>E6PH90_9ZZZZ</name>
<protein>
    <submittedName>
        <fullName evidence="3">Glycine decarboxylase (Subunit 1) (Glycine cleavage system protein P)</fullName>
        <ecNumber evidence="3">1.4.4.2</ecNumber>
    </submittedName>
</protein>
<dbReference type="InterPro" id="IPR023010">
    <property type="entry name" value="GcvPA"/>
</dbReference>
<dbReference type="EC" id="1.4.4.2" evidence="3"/>
<proteinExistence type="inferred from homology"/>
<evidence type="ECO:0000313" key="3">
    <source>
        <dbReference type="EMBL" id="CBH75828.1"/>
    </source>
</evidence>
<dbReference type="InterPro" id="IPR015421">
    <property type="entry name" value="PyrdxlP-dep_Trfase_major"/>
</dbReference>
<evidence type="ECO:0000259" key="2">
    <source>
        <dbReference type="Pfam" id="PF02347"/>
    </source>
</evidence>
<reference evidence="3" key="1">
    <citation type="submission" date="2009-10" db="EMBL/GenBank/DDBJ databases">
        <title>Diversity of trophic interactions inside an arsenic-rich microbial ecosystem.</title>
        <authorList>
            <person name="Bertin P.N."/>
            <person name="Heinrich-Salmeron A."/>
            <person name="Pelletier E."/>
            <person name="Goulhen-Chollet F."/>
            <person name="Arsene-Ploetze F."/>
            <person name="Gallien S."/>
            <person name="Calteau A."/>
            <person name="Vallenet D."/>
            <person name="Casiot C."/>
            <person name="Chane-Woon-Ming B."/>
            <person name="Giloteaux L."/>
            <person name="Barakat M."/>
            <person name="Bonnefoy V."/>
            <person name="Bruneel O."/>
            <person name="Chandler M."/>
            <person name="Cleiss J."/>
            <person name="Duran R."/>
            <person name="Elbaz-Poulichet F."/>
            <person name="Fonknechten N."/>
            <person name="Lauga B."/>
            <person name="Mornico D."/>
            <person name="Ortet P."/>
            <person name="Schaeffer C."/>
            <person name="Siguier P."/>
            <person name="Alexander Thil Smith A."/>
            <person name="Van Dorsselaer A."/>
            <person name="Weissenbach J."/>
            <person name="Medigue C."/>
            <person name="Le Paslier D."/>
        </authorList>
    </citation>
    <scope>NUCLEOTIDE SEQUENCE</scope>
</reference>
<dbReference type="SUPFAM" id="SSF53383">
    <property type="entry name" value="PLP-dependent transferases"/>
    <property type="match status" value="1"/>
</dbReference>
<dbReference type="NCBIfam" id="NF001696">
    <property type="entry name" value="PRK00451.1"/>
    <property type="match status" value="1"/>
</dbReference>
<sequence>MGAYTPHTPQEISQMLERIGVGSLEELLAVSPEIAPKAPLEVVPALPEYQIERRMQALASRNRADEYASFLGAGAYRHYAPPAIAALAMRGEFLTAYTPYQAEVSQGYLQAIYEWQSYICLLTGMEIANASVYDGATALAEGSIMAINATGRTRLLVSRAVDPRYRAVLHTYCGGLDIEIDEIAVGADGRTDGDSVLAAIEAKNYAAVVVQSPNFFGVVDEIDARLRSAIETSGTVPIAVVSEAISLGALRSPAQWGAQIVVGEAQSFGVALAYGGPYVGFIASTAEHMRRIPGRLVGRSLDNRGREAFTLTLQAREQHIRREKASSNICTNQAHCALIATIYLALMGASGLRDVAGLNLERSRELATAISSVPGASLRFEAPFFNEIVVRVGNAAEVLAALQARGVLGGVDLGRFYPEYADSILMTATELTTTGDIAKLTAALREVVHVAALR</sequence>
<dbReference type="Gene3D" id="3.90.1150.10">
    <property type="entry name" value="Aspartate Aminotransferase, domain 1"/>
    <property type="match status" value="1"/>
</dbReference>
<dbReference type="InterPro" id="IPR049315">
    <property type="entry name" value="GDC-P_N"/>
</dbReference>
<gene>
    <name evidence="3" type="primary">gcvPA</name>
    <name evidence="3" type="ORF">CARN1_1226</name>
</gene>
<dbReference type="PIRSF" id="PIRSF006815">
    <property type="entry name" value="GcvPA"/>
    <property type="match status" value="1"/>
</dbReference>
<accession>E6PH90</accession>
<dbReference type="Pfam" id="PF02347">
    <property type="entry name" value="GDC-P"/>
    <property type="match status" value="1"/>
</dbReference>
<dbReference type="HAMAP" id="MF_00712">
    <property type="entry name" value="GcvPA"/>
    <property type="match status" value="1"/>
</dbReference>
<dbReference type="Gene3D" id="3.40.640.10">
    <property type="entry name" value="Type I PLP-dependent aspartate aminotransferase-like (Major domain)"/>
    <property type="match status" value="1"/>
</dbReference>
<dbReference type="GO" id="GO:0004375">
    <property type="term" value="F:glycine dehydrogenase (decarboxylating) activity"/>
    <property type="evidence" value="ECO:0007669"/>
    <property type="project" value="UniProtKB-EC"/>
</dbReference>
<dbReference type="EMBL" id="CABL01000016">
    <property type="protein sequence ID" value="CBH75828.1"/>
    <property type="molecule type" value="Genomic_DNA"/>
</dbReference>
<comment type="caution">
    <text evidence="3">The sequence shown here is derived from an EMBL/GenBank/DDBJ whole genome shotgun (WGS) entry which is preliminary data.</text>
</comment>
<keyword evidence="1 3" id="KW-0560">Oxidoreductase</keyword>
<dbReference type="PANTHER" id="PTHR42806">
    <property type="entry name" value="GLYCINE CLEAVAGE SYSTEM P-PROTEIN"/>
    <property type="match status" value="1"/>
</dbReference>
<feature type="domain" description="Glycine cleavage system P-protein N-terminal" evidence="2">
    <location>
        <begin position="4"/>
        <end position="443"/>
    </location>
</feature>
<dbReference type="InterPro" id="IPR015424">
    <property type="entry name" value="PyrdxlP-dep_Trfase"/>
</dbReference>
<evidence type="ECO:0000256" key="1">
    <source>
        <dbReference type="ARBA" id="ARBA00023002"/>
    </source>
</evidence>
<dbReference type="InterPro" id="IPR015422">
    <property type="entry name" value="PyrdxlP-dep_Trfase_small"/>
</dbReference>
<dbReference type="GO" id="GO:0009116">
    <property type="term" value="P:nucleoside metabolic process"/>
    <property type="evidence" value="ECO:0007669"/>
    <property type="project" value="InterPro"/>
</dbReference>
<organism evidence="3">
    <name type="scientific">mine drainage metagenome</name>
    <dbReference type="NCBI Taxonomy" id="410659"/>
    <lineage>
        <taxon>unclassified sequences</taxon>
        <taxon>metagenomes</taxon>
        <taxon>ecological metagenomes</taxon>
    </lineage>
</organism>
<dbReference type="AlphaFoldDB" id="E6PH90"/>